<keyword evidence="5" id="KW-1185">Reference proteome</keyword>
<evidence type="ECO:0000313" key="4">
    <source>
        <dbReference type="EMBL" id="KAJ7343772.1"/>
    </source>
</evidence>
<dbReference type="EMBL" id="JARIHO010000022">
    <property type="protein sequence ID" value="KAJ7343772.1"/>
    <property type="molecule type" value="Genomic_DNA"/>
</dbReference>
<comment type="pathway">
    <text evidence="1">Glycan metabolism; L-arabinan degradation.</text>
</comment>
<dbReference type="Gene3D" id="2.60.40.1180">
    <property type="entry name" value="Golgi alpha-mannosidase II"/>
    <property type="match status" value="1"/>
</dbReference>
<dbReference type="InterPro" id="IPR017853">
    <property type="entry name" value="GH"/>
</dbReference>
<accession>A0AAD6ZXU7</accession>
<dbReference type="InterPro" id="IPR010720">
    <property type="entry name" value="Alpha-L-AF_C"/>
</dbReference>
<dbReference type="Pfam" id="PF06964">
    <property type="entry name" value="Alpha-L-AF_C"/>
    <property type="match status" value="1"/>
</dbReference>
<dbReference type="GO" id="GO:0046556">
    <property type="term" value="F:alpha-L-arabinofuranosidase activity"/>
    <property type="evidence" value="ECO:0007669"/>
    <property type="project" value="UniProtKB-EC"/>
</dbReference>
<dbReference type="GO" id="GO:0000272">
    <property type="term" value="P:polysaccharide catabolic process"/>
    <property type="evidence" value="ECO:0007669"/>
    <property type="project" value="TreeGrafter"/>
</dbReference>
<evidence type="ECO:0000256" key="2">
    <source>
        <dbReference type="ARBA" id="ARBA00037415"/>
    </source>
</evidence>
<sequence length="231" mass="26117">MLRRVERLGSPGEKGAKEHYHLSDALVVASWLNVFVRKADVVKIACIALSVNGISPIITSPTGLFKQTTYYPIQLFARLMQGTALSLRVTFNNNKYTNPTVPAFVASLTAHTRPASRLTKWIDVSHILSPNTTQVRLAIVNRHQTRAYSVPKGAGKVVVHQSADLRDRNAFAEGEKVKSVKTAMDDWKGVHEVKHSFQVLAFTLVHFRAQKFPRTRVKSRRLWEWLKDGYR</sequence>
<feature type="domain" description="Alpha-L-arabinofuranosidase C-terminal" evidence="3">
    <location>
        <begin position="12"/>
        <end position="201"/>
    </location>
</feature>
<dbReference type="Gene3D" id="3.20.20.80">
    <property type="entry name" value="Glycosidases"/>
    <property type="match status" value="1"/>
</dbReference>
<dbReference type="SMART" id="SM00813">
    <property type="entry name" value="Alpha-L-AF_C"/>
    <property type="match status" value="1"/>
</dbReference>
<dbReference type="Proteomes" id="UP001218218">
    <property type="component" value="Unassembled WGS sequence"/>
</dbReference>
<dbReference type="AlphaFoldDB" id="A0AAD6ZXU7"/>
<dbReference type="PANTHER" id="PTHR43576:SF3">
    <property type="entry name" value="ALPHA-L-ARABINOFURANOSIDASE C"/>
    <property type="match status" value="1"/>
</dbReference>
<reference evidence="4" key="1">
    <citation type="submission" date="2023-03" db="EMBL/GenBank/DDBJ databases">
        <title>Massive genome expansion in bonnet fungi (Mycena s.s.) driven by repeated elements and novel gene families across ecological guilds.</title>
        <authorList>
            <consortium name="Lawrence Berkeley National Laboratory"/>
            <person name="Harder C.B."/>
            <person name="Miyauchi S."/>
            <person name="Viragh M."/>
            <person name="Kuo A."/>
            <person name="Thoen E."/>
            <person name="Andreopoulos B."/>
            <person name="Lu D."/>
            <person name="Skrede I."/>
            <person name="Drula E."/>
            <person name="Henrissat B."/>
            <person name="Morin E."/>
            <person name="Kohler A."/>
            <person name="Barry K."/>
            <person name="LaButti K."/>
            <person name="Morin E."/>
            <person name="Salamov A."/>
            <person name="Lipzen A."/>
            <person name="Mereny Z."/>
            <person name="Hegedus B."/>
            <person name="Baldrian P."/>
            <person name="Stursova M."/>
            <person name="Weitz H."/>
            <person name="Taylor A."/>
            <person name="Grigoriev I.V."/>
            <person name="Nagy L.G."/>
            <person name="Martin F."/>
            <person name="Kauserud H."/>
        </authorList>
    </citation>
    <scope>NUCLEOTIDE SEQUENCE</scope>
    <source>
        <strain evidence="4">CBHHK002</strain>
    </source>
</reference>
<dbReference type="SUPFAM" id="SSF51445">
    <property type="entry name" value="(Trans)glycosidases"/>
    <property type="match status" value="1"/>
</dbReference>
<dbReference type="GO" id="GO:0046373">
    <property type="term" value="P:L-arabinose metabolic process"/>
    <property type="evidence" value="ECO:0007669"/>
    <property type="project" value="InterPro"/>
</dbReference>
<proteinExistence type="predicted"/>
<gene>
    <name evidence="4" type="ORF">DFH08DRAFT_961920</name>
</gene>
<comment type="caution">
    <text evidence="4">The sequence shown here is derived from an EMBL/GenBank/DDBJ whole genome shotgun (WGS) entry which is preliminary data.</text>
</comment>
<comment type="function">
    <text evidence="2">Alpha-L-arabinofuranosidase involved in the degradation of arabinoxylan, a major component of plant hemicellulose. Acts only on small linear 1,5-alpha-linked L-arabinofuranosyl oligosaccharides.</text>
</comment>
<dbReference type="InterPro" id="IPR013780">
    <property type="entry name" value="Glyco_hydro_b"/>
</dbReference>
<protein>
    <submittedName>
        <fullName evidence="4">Alpha-L-arabinofuranosidase C-terminus-domain-containing protein</fullName>
    </submittedName>
</protein>
<organism evidence="4 5">
    <name type="scientific">Mycena albidolilacea</name>
    <dbReference type="NCBI Taxonomy" id="1033008"/>
    <lineage>
        <taxon>Eukaryota</taxon>
        <taxon>Fungi</taxon>
        <taxon>Dikarya</taxon>
        <taxon>Basidiomycota</taxon>
        <taxon>Agaricomycotina</taxon>
        <taxon>Agaricomycetes</taxon>
        <taxon>Agaricomycetidae</taxon>
        <taxon>Agaricales</taxon>
        <taxon>Marasmiineae</taxon>
        <taxon>Mycenaceae</taxon>
        <taxon>Mycena</taxon>
    </lineage>
</organism>
<evidence type="ECO:0000256" key="1">
    <source>
        <dbReference type="ARBA" id="ARBA00004834"/>
    </source>
</evidence>
<name>A0AAD6ZXU7_9AGAR</name>
<dbReference type="SUPFAM" id="SSF51011">
    <property type="entry name" value="Glycosyl hydrolase domain"/>
    <property type="match status" value="1"/>
</dbReference>
<evidence type="ECO:0000259" key="3">
    <source>
        <dbReference type="SMART" id="SM00813"/>
    </source>
</evidence>
<evidence type="ECO:0000313" key="5">
    <source>
        <dbReference type="Proteomes" id="UP001218218"/>
    </source>
</evidence>
<dbReference type="PANTHER" id="PTHR43576">
    <property type="entry name" value="ALPHA-L-ARABINOFURANOSIDASE C-RELATED"/>
    <property type="match status" value="1"/>
</dbReference>